<sequence length="379" mass="41337">MQNPFLCRAKSNDYLLFMKTLVFSLFISFAWFQGFAQSVQISEVQQTADAGNQFELADASFTLERGAPSFVAGGSYSADINVASGLSIAALGTGNIQLYGTNGTVLQSRDYDFQPDDSSIEVYAKPDGGFVLRENIANFLFFDSFGEISNSISNSSQSTEGEAISELAADPMFETIVLYNPVIVRDGVEGSRASVVKPNGITQNIFNSQDRAIRFVEVSEDGQFIGVVTYLSGTDDIITLLDRNGNELNSFSLNQDISDFRVSKDGRYLTLRSDSRVAVFSVTSGERMGSTSIRSGSIYFADYVPEEATIIALSAERSGDFLNDVQFHAINLEERSLERKEYGLALGISDAVPLRLNRSNAGNYVLTGLSTTLALNVSW</sequence>
<accession>A0A521DS77</accession>
<dbReference type="InterPro" id="IPR015943">
    <property type="entry name" value="WD40/YVTN_repeat-like_dom_sf"/>
</dbReference>
<reference evidence="1 2" key="1">
    <citation type="submission" date="2017-05" db="EMBL/GenBank/DDBJ databases">
        <authorList>
            <person name="Varghese N."/>
            <person name="Submissions S."/>
        </authorList>
    </citation>
    <scope>NUCLEOTIDE SEQUENCE [LARGE SCALE GENOMIC DNA]</scope>
    <source>
        <strain evidence="1 2">DSM 21985</strain>
    </source>
</reference>
<name>A0A521DS77_9BACT</name>
<dbReference type="EMBL" id="FXTP01000009">
    <property type="protein sequence ID" value="SMO74445.1"/>
    <property type="molecule type" value="Genomic_DNA"/>
</dbReference>
<evidence type="ECO:0000313" key="2">
    <source>
        <dbReference type="Proteomes" id="UP000317557"/>
    </source>
</evidence>
<dbReference type="SUPFAM" id="SSF50969">
    <property type="entry name" value="YVTN repeat-like/Quinoprotein amine dehydrogenase"/>
    <property type="match status" value="1"/>
</dbReference>
<dbReference type="Gene3D" id="2.130.10.10">
    <property type="entry name" value="YVTN repeat-like/Quinoprotein amine dehydrogenase"/>
    <property type="match status" value="1"/>
</dbReference>
<evidence type="ECO:0000313" key="1">
    <source>
        <dbReference type="EMBL" id="SMO74445.1"/>
    </source>
</evidence>
<keyword evidence="2" id="KW-1185">Reference proteome</keyword>
<dbReference type="AlphaFoldDB" id="A0A521DS77"/>
<gene>
    <name evidence="1" type="ORF">SAMN06265219_10978</name>
</gene>
<organism evidence="1 2">
    <name type="scientific">Gracilimonas mengyeensis</name>
    <dbReference type="NCBI Taxonomy" id="1302730"/>
    <lineage>
        <taxon>Bacteria</taxon>
        <taxon>Pseudomonadati</taxon>
        <taxon>Balneolota</taxon>
        <taxon>Balneolia</taxon>
        <taxon>Balneolales</taxon>
        <taxon>Balneolaceae</taxon>
        <taxon>Gracilimonas</taxon>
    </lineage>
</organism>
<proteinExistence type="predicted"/>
<dbReference type="Proteomes" id="UP000317557">
    <property type="component" value="Unassembled WGS sequence"/>
</dbReference>
<protein>
    <submittedName>
        <fullName evidence="1">Uncharacterized protein</fullName>
    </submittedName>
</protein>
<dbReference type="InterPro" id="IPR011044">
    <property type="entry name" value="Quino_amine_DH_bsu"/>
</dbReference>